<evidence type="ECO:0000256" key="3">
    <source>
        <dbReference type="ARBA" id="ARBA00022448"/>
    </source>
</evidence>
<feature type="transmembrane region" description="Helical" evidence="8">
    <location>
        <begin position="72"/>
        <end position="91"/>
    </location>
</feature>
<dbReference type="GO" id="GO:0022857">
    <property type="term" value="F:transmembrane transporter activity"/>
    <property type="evidence" value="ECO:0007669"/>
    <property type="project" value="InterPro"/>
</dbReference>
<comment type="caution">
    <text evidence="10">The sequence shown here is derived from an EMBL/GenBank/DDBJ whole genome shotgun (WGS) entry which is preliminary data.</text>
</comment>
<feature type="transmembrane region" description="Helical" evidence="8">
    <location>
        <begin position="41"/>
        <end position="60"/>
    </location>
</feature>
<feature type="transmembrane region" description="Helical" evidence="8">
    <location>
        <begin position="131"/>
        <end position="153"/>
    </location>
</feature>
<evidence type="ECO:0000313" key="10">
    <source>
        <dbReference type="EMBL" id="OMF57228.1"/>
    </source>
</evidence>
<dbReference type="RefSeq" id="WP_076164753.1">
    <property type="nucleotide sequence ID" value="NZ_MRTP01000001.1"/>
</dbReference>
<dbReference type="PANTHER" id="PTHR43124:SF3">
    <property type="entry name" value="CHLORAMPHENICOL EFFLUX PUMP RV0191"/>
    <property type="match status" value="1"/>
</dbReference>
<dbReference type="GO" id="GO:0005886">
    <property type="term" value="C:plasma membrane"/>
    <property type="evidence" value="ECO:0007669"/>
    <property type="project" value="UniProtKB-SubCell"/>
</dbReference>
<keyword evidence="3" id="KW-0813">Transport</keyword>
<evidence type="ECO:0000256" key="1">
    <source>
        <dbReference type="ARBA" id="ARBA00004651"/>
    </source>
</evidence>
<dbReference type="PROSITE" id="PS50850">
    <property type="entry name" value="MFS"/>
    <property type="match status" value="1"/>
</dbReference>
<feature type="transmembrane region" description="Helical" evidence="8">
    <location>
        <begin position="280"/>
        <end position="297"/>
    </location>
</feature>
<feature type="transmembrane region" description="Helical" evidence="8">
    <location>
        <begin position="366"/>
        <end position="383"/>
    </location>
</feature>
<dbReference type="CDD" id="cd17325">
    <property type="entry name" value="MFS_MdtG_SLC18_like"/>
    <property type="match status" value="1"/>
</dbReference>
<feature type="transmembrane region" description="Helical" evidence="8">
    <location>
        <begin position="249"/>
        <end position="268"/>
    </location>
</feature>
<dbReference type="PROSITE" id="PS00216">
    <property type="entry name" value="SUGAR_TRANSPORT_1"/>
    <property type="match status" value="1"/>
</dbReference>
<protein>
    <submittedName>
        <fullName evidence="10">MFS transporter</fullName>
    </submittedName>
</protein>
<evidence type="ECO:0000256" key="2">
    <source>
        <dbReference type="ARBA" id="ARBA00007520"/>
    </source>
</evidence>
<accession>A0A1R1EZJ6</accession>
<keyword evidence="11" id="KW-1185">Reference proteome</keyword>
<evidence type="ECO:0000313" key="11">
    <source>
        <dbReference type="Proteomes" id="UP000187172"/>
    </source>
</evidence>
<dbReference type="InterPro" id="IPR005829">
    <property type="entry name" value="Sugar_transporter_CS"/>
</dbReference>
<dbReference type="InterPro" id="IPR020846">
    <property type="entry name" value="MFS_dom"/>
</dbReference>
<dbReference type="PANTHER" id="PTHR43124">
    <property type="entry name" value="PURINE EFFLUX PUMP PBUE"/>
    <property type="match status" value="1"/>
</dbReference>
<gene>
    <name evidence="10" type="ORF">BK138_00975</name>
</gene>
<evidence type="ECO:0000256" key="7">
    <source>
        <dbReference type="ARBA" id="ARBA00023136"/>
    </source>
</evidence>
<dbReference type="AlphaFoldDB" id="A0A1R1EZJ6"/>
<dbReference type="InterPro" id="IPR001958">
    <property type="entry name" value="Tet-R_TetA/multi-R_MdtG-like"/>
</dbReference>
<dbReference type="InterPro" id="IPR011701">
    <property type="entry name" value="MFS"/>
</dbReference>
<dbReference type="InterPro" id="IPR036259">
    <property type="entry name" value="MFS_trans_sf"/>
</dbReference>
<name>A0A1R1EZJ6_9BACL</name>
<reference evidence="10 11" key="1">
    <citation type="submission" date="2016-11" db="EMBL/GenBank/DDBJ databases">
        <title>Paenibacillus species isolates.</title>
        <authorList>
            <person name="Beno S.M."/>
        </authorList>
    </citation>
    <scope>NUCLEOTIDE SEQUENCE [LARGE SCALE GENOMIC DNA]</scope>
    <source>
        <strain evidence="10 11">FSL R5-0378</strain>
    </source>
</reference>
<dbReference type="InterPro" id="IPR050189">
    <property type="entry name" value="MFS_Efflux_Transporters"/>
</dbReference>
<comment type="subcellular location">
    <subcellularLocation>
        <location evidence="1">Cell membrane</location>
        <topology evidence="1">Multi-pass membrane protein</topology>
    </subcellularLocation>
</comment>
<feature type="transmembrane region" description="Helical" evidence="8">
    <location>
        <begin position="97"/>
        <end position="119"/>
    </location>
</feature>
<dbReference type="SUPFAM" id="SSF103473">
    <property type="entry name" value="MFS general substrate transporter"/>
    <property type="match status" value="1"/>
</dbReference>
<keyword evidence="6 8" id="KW-1133">Transmembrane helix</keyword>
<feature type="transmembrane region" description="Helical" evidence="8">
    <location>
        <begin position="213"/>
        <end position="237"/>
    </location>
</feature>
<dbReference type="Gene3D" id="1.20.1250.20">
    <property type="entry name" value="MFS general substrate transporter like domains"/>
    <property type="match status" value="1"/>
</dbReference>
<evidence type="ECO:0000256" key="4">
    <source>
        <dbReference type="ARBA" id="ARBA00022475"/>
    </source>
</evidence>
<dbReference type="Pfam" id="PF07690">
    <property type="entry name" value="MFS_1"/>
    <property type="match status" value="2"/>
</dbReference>
<dbReference type="Proteomes" id="UP000187172">
    <property type="component" value="Unassembled WGS sequence"/>
</dbReference>
<evidence type="ECO:0000256" key="6">
    <source>
        <dbReference type="ARBA" id="ARBA00022989"/>
    </source>
</evidence>
<feature type="transmembrane region" description="Helical" evidence="8">
    <location>
        <begin position="159"/>
        <end position="179"/>
    </location>
</feature>
<proteinExistence type="inferred from homology"/>
<sequence>MLPRSAFPLLLLNMFLANLSMGLVIPIVPELLEMFSASGQAAGYLVSCFGLTQFLFSPFAGNLSDRYGRKPMIITGLILFAISNLLAAFAGDLTLLFVSRLIGGIGSAALVPAIIAYVADITEDAQRSKAMSWLGASMTSGFIIGPGVGGLLAEWGIKMPFFASASVGLLAMICSMWMLPEPLSPEIRRLRQSVQDKKDNIFRQIGLSVKSRYFILLLIVFAMTFGLTHFEAIFPLFVVQGYGFTTQQIAILLTVCSLIGTLNQVLLTDRITRRFGEKRVIVAMLLLSAFTLASLLFSGNYYYVMIITMLFFSFNNILRPTINTLLSKEAGEDQGFVAGMNNAYTSLGTIFGPLLAGILYEIHIDLPYLFGAFVLLASSLVSVRKLNKKSSSASTNPLTGSINQ</sequence>
<evidence type="ECO:0000256" key="8">
    <source>
        <dbReference type="SAM" id="Phobius"/>
    </source>
</evidence>
<feature type="transmembrane region" description="Helical" evidence="8">
    <location>
        <begin position="7"/>
        <end position="29"/>
    </location>
</feature>
<keyword evidence="5 8" id="KW-0812">Transmembrane</keyword>
<dbReference type="EMBL" id="MRTP01000001">
    <property type="protein sequence ID" value="OMF57228.1"/>
    <property type="molecule type" value="Genomic_DNA"/>
</dbReference>
<dbReference type="STRING" id="297318.BK138_00975"/>
<feature type="transmembrane region" description="Helical" evidence="8">
    <location>
        <begin position="343"/>
        <end position="360"/>
    </location>
</feature>
<comment type="similarity">
    <text evidence="2">Belongs to the major facilitator superfamily. TCR/Tet family.</text>
</comment>
<feature type="domain" description="Major facilitator superfamily (MFS) profile" evidence="9">
    <location>
        <begin position="6"/>
        <end position="389"/>
    </location>
</feature>
<dbReference type="PRINTS" id="PR01035">
    <property type="entry name" value="TCRTETA"/>
</dbReference>
<feature type="transmembrane region" description="Helical" evidence="8">
    <location>
        <begin position="303"/>
        <end position="322"/>
    </location>
</feature>
<evidence type="ECO:0000259" key="9">
    <source>
        <dbReference type="PROSITE" id="PS50850"/>
    </source>
</evidence>
<keyword evidence="4" id="KW-1003">Cell membrane</keyword>
<evidence type="ECO:0000256" key="5">
    <source>
        <dbReference type="ARBA" id="ARBA00022692"/>
    </source>
</evidence>
<organism evidence="10 11">
    <name type="scientific">Paenibacillus rhizosphaerae</name>
    <dbReference type="NCBI Taxonomy" id="297318"/>
    <lineage>
        <taxon>Bacteria</taxon>
        <taxon>Bacillati</taxon>
        <taxon>Bacillota</taxon>
        <taxon>Bacilli</taxon>
        <taxon>Bacillales</taxon>
        <taxon>Paenibacillaceae</taxon>
        <taxon>Paenibacillus</taxon>
    </lineage>
</organism>
<keyword evidence="7 8" id="KW-0472">Membrane</keyword>